<evidence type="ECO:0000256" key="1">
    <source>
        <dbReference type="ARBA" id="ARBA00023015"/>
    </source>
</evidence>
<dbReference type="InterPro" id="IPR036388">
    <property type="entry name" value="WH-like_DNA-bd_sf"/>
</dbReference>
<dbReference type="AlphaFoldDB" id="A0A1H2WKI2"/>
<proteinExistence type="predicted"/>
<organism evidence="5 6">
    <name type="scientific">Lutibacter oricola</name>
    <dbReference type="NCBI Taxonomy" id="762486"/>
    <lineage>
        <taxon>Bacteria</taxon>
        <taxon>Pseudomonadati</taxon>
        <taxon>Bacteroidota</taxon>
        <taxon>Flavobacteriia</taxon>
        <taxon>Flavobacteriales</taxon>
        <taxon>Flavobacteriaceae</taxon>
        <taxon>Lutibacter</taxon>
    </lineage>
</organism>
<keyword evidence="2" id="KW-0238">DNA-binding</keyword>
<dbReference type="STRING" id="762486.SAMN05444411_102223"/>
<gene>
    <name evidence="5" type="ORF">SAMN05444411_102223</name>
</gene>
<dbReference type="InterPro" id="IPR002577">
    <property type="entry name" value="HTH_HxlR"/>
</dbReference>
<dbReference type="Gene3D" id="1.10.10.10">
    <property type="entry name" value="Winged helix-like DNA-binding domain superfamily/Winged helix DNA-binding domain"/>
    <property type="match status" value="1"/>
</dbReference>
<evidence type="ECO:0000313" key="5">
    <source>
        <dbReference type="EMBL" id="SDW81075.1"/>
    </source>
</evidence>
<dbReference type="PANTHER" id="PTHR33204">
    <property type="entry name" value="TRANSCRIPTIONAL REGULATOR, MARR FAMILY"/>
    <property type="match status" value="1"/>
</dbReference>
<accession>A0A1H2WKI2</accession>
<name>A0A1H2WKI2_9FLAO</name>
<keyword evidence="3" id="KW-0804">Transcription</keyword>
<feature type="domain" description="HTH hxlR-type" evidence="4">
    <location>
        <begin position="22"/>
        <end position="121"/>
    </location>
</feature>
<dbReference type="PANTHER" id="PTHR33204:SF33">
    <property type="entry name" value="TRANSCRIPTIONAL REGULATOR, MARR FAMILY"/>
    <property type="match status" value="1"/>
</dbReference>
<evidence type="ECO:0000313" key="6">
    <source>
        <dbReference type="Proteomes" id="UP000199595"/>
    </source>
</evidence>
<dbReference type="Pfam" id="PF01638">
    <property type="entry name" value="HxlR"/>
    <property type="match status" value="1"/>
</dbReference>
<protein>
    <submittedName>
        <fullName evidence="5">Transcriptional regulator, HxlR family</fullName>
    </submittedName>
</protein>
<evidence type="ECO:0000256" key="3">
    <source>
        <dbReference type="ARBA" id="ARBA00023163"/>
    </source>
</evidence>
<dbReference type="RefSeq" id="WP_090121009.1">
    <property type="nucleotide sequence ID" value="NZ_FNNJ01000002.1"/>
</dbReference>
<dbReference type="OrthoDB" id="9797599at2"/>
<keyword evidence="6" id="KW-1185">Reference proteome</keyword>
<dbReference type="SUPFAM" id="SSF46785">
    <property type="entry name" value="Winged helix' DNA-binding domain"/>
    <property type="match status" value="1"/>
</dbReference>
<evidence type="ECO:0000259" key="4">
    <source>
        <dbReference type="PROSITE" id="PS51118"/>
    </source>
</evidence>
<dbReference type="PROSITE" id="PS51118">
    <property type="entry name" value="HTH_HXLR"/>
    <property type="match status" value="1"/>
</dbReference>
<dbReference type="Proteomes" id="UP000199595">
    <property type="component" value="Unassembled WGS sequence"/>
</dbReference>
<reference evidence="5 6" key="1">
    <citation type="submission" date="2016-10" db="EMBL/GenBank/DDBJ databases">
        <authorList>
            <person name="de Groot N.N."/>
        </authorList>
    </citation>
    <scope>NUCLEOTIDE SEQUENCE [LARGE SCALE GENOMIC DNA]</scope>
    <source>
        <strain evidence="5 6">DSM 24956</strain>
    </source>
</reference>
<dbReference type="GO" id="GO:0003677">
    <property type="term" value="F:DNA binding"/>
    <property type="evidence" value="ECO:0007669"/>
    <property type="project" value="UniProtKB-KW"/>
</dbReference>
<dbReference type="EMBL" id="FNNJ01000002">
    <property type="protein sequence ID" value="SDW81075.1"/>
    <property type="molecule type" value="Genomic_DNA"/>
</dbReference>
<evidence type="ECO:0000256" key="2">
    <source>
        <dbReference type="ARBA" id="ARBA00023125"/>
    </source>
</evidence>
<keyword evidence="1" id="KW-0805">Transcription regulation</keyword>
<dbReference type="InterPro" id="IPR036390">
    <property type="entry name" value="WH_DNA-bd_sf"/>
</dbReference>
<sequence length="128" mass="14814">MDRKELFEKKTLIKLNDKIFPCPTSAAMELIGGKWKSVILMHLIDRTKRYNELRKELPSVTERTLSLQLKQLEKDGLVSRKVYTKKPPLKVEYSLTDFGRTVVPVVQAITEWGITAAYEKGEFIETKE</sequence>